<evidence type="ECO:0000259" key="1">
    <source>
        <dbReference type="Pfam" id="PF00149"/>
    </source>
</evidence>
<feature type="domain" description="Calcineurin-like phosphoesterase" evidence="1">
    <location>
        <begin position="2"/>
        <end position="196"/>
    </location>
</feature>
<dbReference type="Pfam" id="PF00149">
    <property type="entry name" value="Metallophos"/>
    <property type="match status" value="1"/>
</dbReference>
<dbReference type="PANTHER" id="PTHR31302">
    <property type="entry name" value="TRANSMEMBRANE PROTEIN WITH METALLOPHOSPHOESTERASE DOMAIN-RELATED"/>
    <property type="match status" value="1"/>
</dbReference>
<dbReference type="AlphaFoldDB" id="A0A926D6B1"/>
<gene>
    <name evidence="2" type="ORF">IAG03_00265</name>
</gene>
<name>A0A926D6B1_9FIRM</name>
<dbReference type="PANTHER" id="PTHR31302:SF22">
    <property type="entry name" value="PHOSPHOESTERASE"/>
    <property type="match status" value="1"/>
</dbReference>
<keyword evidence="3" id="KW-1185">Reference proteome</keyword>
<dbReference type="InterPro" id="IPR004843">
    <property type="entry name" value="Calcineurin-like_PHP"/>
</dbReference>
<dbReference type="EMBL" id="JACRSN010000001">
    <property type="protein sequence ID" value="MBC8532456.1"/>
    <property type="molecule type" value="Genomic_DNA"/>
</dbReference>
<dbReference type="InterPro" id="IPR051158">
    <property type="entry name" value="Metallophosphoesterase_sf"/>
</dbReference>
<dbReference type="SUPFAM" id="SSF56300">
    <property type="entry name" value="Metallo-dependent phosphatases"/>
    <property type="match status" value="1"/>
</dbReference>
<organism evidence="2 3">
    <name type="scientific">Yeguia hominis</name>
    <dbReference type="NCBI Taxonomy" id="2763662"/>
    <lineage>
        <taxon>Bacteria</taxon>
        <taxon>Bacillati</taxon>
        <taxon>Bacillota</taxon>
        <taxon>Clostridia</taxon>
        <taxon>Eubacteriales</taxon>
        <taxon>Yeguiaceae</taxon>
        <taxon>Yeguia</taxon>
    </lineage>
</organism>
<dbReference type="GO" id="GO:0016787">
    <property type="term" value="F:hydrolase activity"/>
    <property type="evidence" value="ECO:0007669"/>
    <property type="project" value="InterPro"/>
</dbReference>
<dbReference type="Gene3D" id="3.60.21.10">
    <property type="match status" value="1"/>
</dbReference>
<evidence type="ECO:0000313" key="2">
    <source>
        <dbReference type="EMBL" id="MBC8532456.1"/>
    </source>
</evidence>
<protein>
    <submittedName>
        <fullName evidence="2">Metallophosphoesterase</fullName>
    </submittedName>
</protein>
<evidence type="ECO:0000313" key="3">
    <source>
        <dbReference type="Proteomes" id="UP000651482"/>
    </source>
</evidence>
<dbReference type="PIRSF" id="PIRSF033094">
    <property type="entry name" value="Pesterase_CT488"/>
    <property type="match status" value="1"/>
</dbReference>
<proteinExistence type="predicted"/>
<sequence length="235" mass="26016">MAVFAIADLHLSLGTDKPMDAFPGWGNYVTRIAENWQKLVGENDTVVLGGDFSWAMNLKEAGPDFAFLHALPGKKILLKGNHDYWWNTKSKIDAYFQENGFSDMAILHNNAYAIGEIAVCGSRGWLYNAETAEDRKIVARECGRLETSIAAAKKTGKRPVVFLHYPPVYDGAECREILQVLEQNEIADCYFGHIHGAAATRKAALRAWGNVRMHLISGDFVGFAPVLVAREAESI</sequence>
<dbReference type="Proteomes" id="UP000651482">
    <property type="component" value="Unassembled WGS sequence"/>
</dbReference>
<dbReference type="RefSeq" id="WP_249317636.1">
    <property type="nucleotide sequence ID" value="NZ_JACRSN010000001.1"/>
</dbReference>
<reference evidence="2" key="1">
    <citation type="submission" date="2020-08" db="EMBL/GenBank/DDBJ databases">
        <title>Genome public.</title>
        <authorList>
            <person name="Liu C."/>
            <person name="Sun Q."/>
        </authorList>
    </citation>
    <scope>NUCLEOTIDE SEQUENCE</scope>
    <source>
        <strain evidence="2">NSJ-40</strain>
    </source>
</reference>
<comment type="caution">
    <text evidence="2">The sequence shown here is derived from an EMBL/GenBank/DDBJ whole genome shotgun (WGS) entry which is preliminary data.</text>
</comment>
<dbReference type="InterPro" id="IPR014578">
    <property type="entry name" value="Pesterase_CT488"/>
</dbReference>
<dbReference type="InterPro" id="IPR029052">
    <property type="entry name" value="Metallo-depent_PP-like"/>
</dbReference>
<accession>A0A926D6B1</accession>